<evidence type="ECO:0000259" key="11">
    <source>
        <dbReference type="Pfam" id="PF00593"/>
    </source>
</evidence>
<feature type="domain" description="TonB-dependent receptor plug" evidence="12">
    <location>
        <begin position="121"/>
        <end position="228"/>
    </location>
</feature>
<dbReference type="InterPro" id="IPR039426">
    <property type="entry name" value="TonB-dep_rcpt-like"/>
</dbReference>
<evidence type="ECO:0000256" key="2">
    <source>
        <dbReference type="ARBA" id="ARBA00022448"/>
    </source>
</evidence>
<dbReference type="InterPro" id="IPR023996">
    <property type="entry name" value="TonB-dep_OMP_SusC/RagA"/>
</dbReference>
<keyword evidence="4 8" id="KW-0812">Transmembrane</keyword>
<keyword evidence="3 8" id="KW-1134">Transmembrane beta strand</keyword>
<evidence type="ECO:0000256" key="5">
    <source>
        <dbReference type="ARBA" id="ARBA00023077"/>
    </source>
</evidence>
<comment type="subcellular location">
    <subcellularLocation>
        <location evidence="1 8">Cell outer membrane</location>
        <topology evidence="1 8">Multi-pass membrane protein</topology>
    </subcellularLocation>
</comment>
<evidence type="ECO:0000256" key="9">
    <source>
        <dbReference type="RuleBase" id="RU003357"/>
    </source>
</evidence>
<feature type="signal peptide" evidence="10">
    <location>
        <begin position="1"/>
        <end position="29"/>
    </location>
</feature>
<gene>
    <name evidence="13" type="ORF">FUA26_15060</name>
</gene>
<dbReference type="InterPro" id="IPR000531">
    <property type="entry name" value="Beta-barrel_TonB"/>
</dbReference>
<dbReference type="OrthoDB" id="9768177at2"/>
<dbReference type="InterPro" id="IPR023997">
    <property type="entry name" value="TonB-dep_OMP_SusC/RagA_CS"/>
</dbReference>
<feature type="chain" id="PRO_5023029116" evidence="10">
    <location>
        <begin position="30"/>
        <end position="1022"/>
    </location>
</feature>
<comment type="caution">
    <text evidence="13">The sequence shown here is derived from an EMBL/GenBank/DDBJ whole genome shotgun (WGS) entry which is preliminary data.</text>
</comment>
<evidence type="ECO:0000256" key="8">
    <source>
        <dbReference type="PROSITE-ProRule" id="PRU01360"/>
    </source>
</evidence>
<protein>
    <submittedName>
        <fullName evidence="13">TonB-dependent receptor</fullName>
    </submittedName>
</protein>
<dbReference type="Pfam" id="PF13715">
    <property type="entry name" value="CarbopepD_reg_2"/>
    <property type="match status" value="1"/>
</dbReference>
<evidence type="ECO:0000256" key="1">
    <source>
        <dbReference type="ARBA" id="ARBA00004571"/>
    </source>
</evidence>
<dbReference type="InterPro" id="IPR008969">
    <property type="entry name" value="CarboxyPept-like_regulatory"/>
</dbReference>
<organism evidence="13 14">
    <name type="scientific">Seonamhaeicola algicola</name>
    <dbReference type="NCBI Taxonomy" id="1719036"/>
    <lineage>
        <taxon>Bacteria</taxon>
        <taxon>Pseudomonadati</taxon>
        <taxon>Bacteroidota</taxon>
        <taxon>Flavobacteriia</taxon>
        <taxon>Flavobacteriales</taxon>
        <taxon>Flavobacteriaceae</taxon>
    </lineage>
</organism>
<keyword evidence="5 9" id="KW-0798">TonB box</keyword>
<evidence type="ECO:0000313" key="14">
    <source>
        <dbReference type="Proteomes" id="UP000321790"/>
    </source>
</evidence>
<proteinExistence type="inferred from homology"/>
<keyword evidence="6 8" id="KW-0472">Membrane</keyword>
<dbReference type="SUPFAM" id="SSF56935">
    <property type="entry name" value="Porins"/>
    <property type="match status" value="1"/>
</dbReference>
<accession>A0A5C7AEF9</accession>
<evidence type="ECO:0000259" key="12">
    <source>
        <dbReference type="Pfam" id="PF07715"/>
    </source>
</evidence>
<keyword evidence="10" id="KW-0732">Signal</keyword>
<dbReference type="Gene3D" id="2.170.130.10">
    <property type="entry name" value="TonB-dependent receptor, plug domain"/>
    <property type="match status" value="1"/>
</dbReference>
<dbReference type="GO" id="GO:0009279">
    <property type="term" value="C:cell outer membrane"/>
    <property type="evidence" value="ECO:0007669"/>
    <property type="project" value="UniProtKB-SubCell"/>
</dbReference>
<dbReference type="NCBIfam" id="TIGR04056">
    <property type="entry name" value="OMP_RagA_SusC"/>
    <property type="match status" value="1"/>
</dbReference>
<dbReference type="Proteomes" id="UP000321790">
    <property type="component" value="Unassembled WGS sequence"/>
</dbReference>
<dbReference type="RefSeq" id="WP_147138003.1">
    <property type="nucleotide sequence ID" value="NZ_VOSC01000033.1"/>
</dbReference>
<evidence type="ECO:0000256" key="4">
    <source>
        <dbReference type="ARBA" id="ARBA00022692"/>
    </source>
</evidence>
<feature type="domain" description="TonB-dependent receptor-like beta-barrel" evidence="11">
    <location>
        <begin position="397"/>
        <end position="985"/>
    </location>
</feature>
<dbReference type="PROSITE" id="PS52016">
    <property type="entry name" value="TONB_DEPENDENT_REC_3"/>
    <property type="match status" value="1"/>
</dbReference>
<dbReference type="NCBIfam" id="TIGR04057">
    <property type="entry name" value="SusC_RagA_signa"/>
    <property type="match status" value="1"/>
</dbReference>
<dbReference type="AlphaFoldDB" id="A0A5C7AEF9"/>
<dbReference type="Gene3D" id="2.60.40.1120">
    <property type="entry name" value="Carboxypeptidase-like, regulatory domain"/>
    <property type="match status" value="1"/>
</dbReference>
<dbReference type="Pfam" id="PF00593">
    <property type="entry name" value="TonB_dep_Rec_b-barrel"/>
    <property type="match status" value="1"/>
</dbReference>
<keyword evidence="13" id="KW-0675">Receptor</keyword>
<evidence type="ECO:0000256" key="10">
    <source>
        <dbReference type="SAM" id="SignalP"/>
    </source>
</evidence>
<dbReference type="InterPro" id="IPR012910">
    <property type="entry name" value="Plug_dom"/>
</dbReference>
<dbReference type="SUPFAM" id="SSF49464">
    <property type="entry name" value="Carboxypeptidase regulatory domain-like"/>
    <property type="match status" value="1"/>
</dbReference>
<name>A0A5C7AEF9_9FLAO</name>
<comment type="similarity">
    <text evidence="8 9">Belongs to the TonB-dependent receptor family.</text>
</comment>
<keyword evidence="2 8" id="KW-0813">Transport</keyword>
<reference evidence="14" key="1">
    <citation type="submission" date="2019-08" db="EMBL/GenBank/DDBJ databases">
        <title>Seonamhaeicola sediminis sp. nov., isolated from marine sediment.</title>
        <authorList>
            <person name="Cao W.R."/>
        </authorList>
    </citation>
    <scope>NUCLEOTIDE SEQUENCE [LARGE SCALE GENOMIC DNA]</scope>
    <source>
        <strain evidence="14">Gy8</strain>
    </source>
</reference>
<evidence type="ECO:0000256" key="6">
    <source>
        <dbReference type="ARBA" id="ARBA00023136"/>
    </source>
</evidence>
<evidence type="ECO:0000313" key="13">
    <source>
        <dbReference type="EMBL" id="TXE06289.1"/>
    </source>
</evidence>
<dbReference type="Pfam" id="PF07715">
    <property type="entry name" value="Plug"/>
    <property type="match status" value="1"/>
</dbReference>
<evidence type="ECO:0000256" key="3">
    <source>
        <dbReference type="ARBA" id="ARBA00022452"/>
    </source>
</evidence>
<dbReference type="FunFam" id="2.170.130.10:FF:000003">
    <property type="entry name" value="SusC/RagA family TonB-linked outer membrane protein"/>
    <property type="match status" value="1"/>
</dbReference>
<keyword evidence="7 8" id="KW-0998">Cell outer membrane</keyword>
<keyword evidence="14" id="KW-1185">Reference proteome</keyword>
<dbReference type="Gene3D" id="2.40.170.20">
    <property type="entry name" value="TonB-dependent receptor, beta-barrel domain"/>
    <property type="match status" value="1"/>
</dbReference>
<dbReference type="InterPro" id="IPR036942">
    <property type="entry name" value="Beta-barrel_TonB_sf"/>
</dbReference>
<sequence length="1022" mass="113754">MKQTKLKTSVSNYVLLCFFALLTSMTAIAQKSIKGTISDSSGPLPGANIIVKNTSNGTQTDFDGNFTLNNVNNSDILVISFLGYKTKEVTVGNQTTLNIALEEDNQSLDEVVVVGYGTQRKADLTGSVSTIKGNSFTKAATPNLNASLAGKITGVTAMSRSGSPGSEDIDFFIRGKSTFNDGNNSPLILVDGVERGMSRINPNDIESVTVLKDAASAAIYGVKGANGVILITTKRAKEGVAQISYSGSFGVQDPLFLPKRMNSYEYATHLNEALFNLAERSGGEYVPEFTDEQLAAFKDGTGTSTDWWREAMNDTAPIQTHNLTISNGNKSIRYLTSLEYLKQDGLYDISSYKRYNFRANIDSDLSKNLSMSLNLAGRVDDRNESADENFGLINQSYPTFEPYIDINGQRELHWNGLNASPIGTLNNSGYNRNKNSSFQSTLSFTYKVPFIEGLTAKYAYSFDRDVLKRKQFKTPYTFYTGSDPIADKKQSIPSTELTQRMTERTRKTGQFTLNYQKTLGDHSFGGLFVFEHSDYFNEWIEVFRDGFLSESIDQIFAGSTNRIGNDGSANENARLGYAIRGNYNYKDKYLFQLNTRYDKSFNFPKDNAGGWFPALSAAWRISNEAFLENTDWLSNLKLRFGWGIYGNDRITPYQYLSLFEFSENRNNPSGTVTADGYQQAISPDVIPNPFVTWERAKIYNIGLDYGLLNNKITGDLEIFKKRTEDLLIARRDIPREVGASLAPSNLGIVENRGIEASIRYKNNFGDLNMSLQGTFTYATSEIIEMSEAANIPDGLRQTGRPFDSRYGYVSLGLFKDADDVANSPDQSFFGDYQSGDIKYKDISGPDGVPDGKIDANDRTYIGRGGVPEIVFGLNTYFAYKGFELSADFQGGTRFTHRWKPSPFVNDSNGPAAFTDAWTTENTNAWLPRLYQGNSSNNDANSDYWLTDGWFVKLRNAELAYNVPNLPVLKNLGIDALRLAVTGNNLLSVSNIDFWDPEASDLGTHPWYYMQMRTVSFAINVTF</sequence>
<dbReference type="InterPro" id="IPR037066">
    <property type="entry name" value="Plug_dom_sf"/>
</dbReference>
<dbReference type="EMBL" id="VOSC01000033">
    <property type="protein sequence ID" value="TXE06289.1"/>
    <property type="molecule type" value="Genomic_DNA"/>
</dbReference>
<evidence type="ECO:0000256" key="7">
    <source>
        <dbReference type="ARBA" id="ARBA00023237"/>
    </source>
</evidence>